<gene>
    <name evidence="1" type="ORF">Asalp_15490</name>
</gene>
<evidence type="ECO:0000313" key="1">
    <source>
        <dbReference type="EMBL" id="ATP08755.1"/>
    </source>
</evidence>
<dbReference type="Proteomes" id="UP000222916">
    <property type="component" value="Chromosome"/>
</dbReference>
<evidence type="ECO:0000313" key="2">
    <source>
        <dbReference type="Proteomes" id="UP000222916"/>
    </source>
</evidence>
<accession>A0A2D1QET5</accession>
<dbReference type="EMBL" id="CP022426">
    <property type="protein sequence ID" value="ATP08755.1"/>
    <property type="molecule type" value="Genomic_DNA"/>
</dbReference>
<proteinExistence type="predicted"/>
<dbReference type="AlphaFoldDB" id="A0A2D1QET5"/>
<protein>
    <submittedName>
        <fullName evidence="1">Uncharacterized protein</fullName>
    </submittedName>
</protein>
<sequence length="43" mass="5012">MAKRQPKHRLQQPPADIFHHQVAYIENYIGNLADKVTKPKNNT</sequence>
<name>A0A2D1QET5_AERSA</name>
<organism evidence="1 2">
    <name type="scientific">Aeromonas salmonicida subsp. pectinolytica 34mel</name>
    <dbReference type="NCBI Taxonomy" id="1324960"/>
    <lineage>
        <taxon>Bacteria</taxon>
        <taxon>Pseudomonadati</taxon>
        <taxon>Pseudomonadota</taxon>
        <taxon>Gammaproteobacteria</taxon>
        <taxon>Aeromonadales</taxon>
        <taxon>Aeromonadaceae</taxon>
        <taxon>Aeromonas</taxon>
    </lineage>
</organism>
<reference evidence="2" key="1">
    <citation type="journal article" date="2018" name="BMC Genomics">
        <title>The complete and fully assembled genome sequence of Aeromonas salmonicida subsp. pectinolytica and its comparative analysis with other Aeromonas species: investigation of the mobilome in environmental and pathogenic strains.</title>
        <authorList>
            <person name="Pfeiffer F."/>
            <person name="Zamora-Lagos M.A."/>
            <person name="Blettinger M."/>
            <person name="Yeroslaviz A."/>
            <person name="Dahl A."/>
            <person name="Gruber S."/>
            <person name="Habermann B.H."/>
        </authorList>
    </citation>
    <scope>NUCLEOTIDE SEQUENCE [LARGE SCALE GENOMIC DNA]</scope>
    <source>
        <strain evidence="2">34mel</strain>
    </source>
</reference>